<comment type="caution">
    <text evidence="2">The sequence shown here is derived from an EMBL/GenBank/DDBJ whole genome shotgun (WGS) entry which is preliminary data.</text>
</comment>
<dbReference type="AlphaFoldDB" id="A0A4Z1NGH8"/>
<reference evidence="2 3" key="1">
    <citation type="submission" date="2019-04" db="EMBL/GenBank/DDBJ databases">
        <title>High contiguity whole genome sequence and gene annotation resource for two Venturia nashicola isolates.</title>
        <authorList>
            <person name="Prokchorchik M."/>
            <person name="Won K."/>
            <person name="Lee Y."/>
            <person name="Choi E.D."/>
            <person name="Segonzac C."/>
            <person name="Sohn K.H."/>
        </authorList>
    </citation>
    <scope>NUCLEOTIDE SEQUENCE [LARGE SCALE GENOMIC DNA]</scope>
    <source>
        <strain evidence="2 3">PRI2</strain>
    </source>
</reference>
<evidence type="ECO:0000256" key="1">
    <source>
        <dbReference type="SAM" id="MobiDB-lite"/>
    </source>
</evidence>
<dbReference type="Gene3D" id="2.60.130.10">
    <property type="entry name" value="Aromatic compound dioxygenase"/>
    <property type="match status" value="1"/>
</dbReference>
<sequence>MFRLSSRSSPPMDGRRYFNTAVLCCVVLFVSLILHRPFYATRKALLRDLSNELEESPSPTRFLKSTVVVLSKDEEPSDSAFNDLQPRADPSQAWKTAVRSGSDFLCMMKMNKDEAAKWVSKSKKWSQRDPIATPGNGIEPELVKFMNDLDLYPTTDTAWTSHKSSPIKEPVPSRSQSHQGASPIKEPVLSRSQSHQGASPIKEPVPSRSQSHQGASPIKEPVPSRSQSHQGASPIKESVEQELGPQSCYHLGRCCNCQRNALRKRELETRSNVTYQITTEAPFYEVIQNDTCILTPEVTQGPYVWPRSQTLRQDMTEGQAGVPFDPNIGVIDINTCEPLPNALVDLWHCNATGSYSSFTDSDGVMEMKTIVPGFYVDRAIPIHVQVHIDWSVTSNGTITSSNRVSTGQLYLNETVSQQLMALEPYVSHIQINRTTNDIDSTYGQSAKGTGYGPVMDIVAADGVNIANGVIGYIRIGVDTTDVQTGSLGGAPS</sequence>
<accession>A0A4Z1NGH8</accession>
<protein>
    <submittedName>
        <fullName evidence="2">Protocatechuatedioxygenase beta subunit protein</fullName>
    </submittedName>
</protein>
<dbReference type="GO" id="GO:0016702">
    <property type="term" value="F:oxidoreductase activity, acting on single donors with incorporation of molecular oxygen, incorporation of two atoms of oxygen"/>
    <property type="evidence" value="ECO:0007669"/>
    <property type="project" value="InterPro"/>
</dbReference>
<evidence type="ECO:0000313" key="2">
    <source>
        <dbReference type="EMBL" id="TID14431.1"/>
    </source>
</evidence>
<keyword evidence="3" id="KW-1185">Reference proteome</keyword>
<gene>
    <name evidence="2" type="ORF">E6O75_ATG09510</name>
</gene>
<dbReference type="PANTHER" id="PTHR34315">
    <property type="match status" value="1"/>
</dbReference>
<name>A0A4Z1NGH8_9PEZI</name>
<keyword evidence="2" id="KW-0223">Dioxygenase</keyword>
<dbReference type="GO" id="GO:0005506">
    <property type="term" value="F:iron ion binding"/>
    <property type="evidence" value="ECO:0007669"/>
    <property type="project" value="InterPro"/>
</dbReference>
<dbReference type="SUPFAM" id="SSF49482">
    <property type="entry name" value="Aromatic compound dioxygenase"/>
    <property type="match status" value="1"/>
</dbReference>
<dbReference type="InterPro" id="IPR015889">
    <property type="entry name" value="Intradiol_dOase_core"/>
</dbReference>
<keyword evidence="2" id="KW-0560">Oxidoreductase</keyword>
<dbReference type="STRING" id="86259.A0A4Z1NGH8"/>
<evidence type="ECO:0000313" key="3">
    <source>
        <dbReference type="Proteomes" id="UP000298493"/>
    </source>
</evidence>
<proteinExistence type="predicted"/>
<dbReference type="Proteomes" id="UP000298493">
    <property type="component" value="Unassembled WGS sequence"/>
</dbReference>
<dbReference type="EMBL" id="SNSC02000023">
    <property type="protein sequence ID" value="TID14431.1"/>
    <property type="molecule type" value="Genomic_DNA"/>
</dbReference>
<organism evidence="2 3">
    <name type="scientific">Venturia nashicola</name>
    <dbReference type="NCBI Taxonomy" id="86259"/>
    <lineage>
        <taxon>Eukaryota</taxon>
        <taxon>Fungi</taxon>
        <taxon>Dikarya</taxon>
        <taxon>Ascomycota</taxon>
        <taxon>Pezizomycotina</taxon>
        <taxon>Dothideomycetes</taxon>
        <taxon>Pleosporomycetidae</taxon>
        <taxon>Venturiales</taxon>
        <taxon>Venturiaceae</taxon>
        <taxon>Venturia</taxon>
    </lineage>
</organism>
<feature type="region of interest" description="Disordered" evidence="1">
    <location>
        <begin position="156"/>
        <end position="239"/>
    </location>
</feature>
<dbReference type="PANTHER" id="PTHR34315:SF1">
    <property type="entry name" value="INTRADIOL RING-CLEAVAGE DIOXYGENASES DOMAIN-CONTAINING PROTEIN-RELATED"/>
    <property type="match status" value="1"/>
</dbReference>